<dbReference type="EMBL" id="CP106753">
    <property type="protein sequence ID" value="UXY17265.1"/>
    <property type="molecule type" value="Genomic_DNA"/>
</dbReference>
<evidence type="ECO:0000313" key="2">
    <source>
        <dbReference type="EMBL" id="UXY17265.1"/>
    </source>
</evidence>
<name>A0ABY6DSA4_9NEIS</name>
<keyword evidence="1" id="KW-0472">Membrane</keyword>
<accession>A0ABY6DSA4</accession>
<gene>
    <name evidence="2" type="ORF">N8I74_09725</name>
</gene>
<keyword evidence="3" id="KW-1185">Reference proteome</keyword>
<reference evidence="2" key="1">
    <citation type="submission" date="2022-10" db="EMBL/GenBank/DDBJ databases">
        <title>Chitiniphilus purpureus sp. nov., a novel chitin-degrading bacterium isolated from crawfish pond sediment.</title>
        <authorList>
            <person name="Li K."/>
        </authorList>
    </citation>
    <scope>NUCLEOTIDE SEQUENCE</scope>
    <source>
        <strain evidence="2">CD1</strain>
    </source>
</reference>
<dbReference type="RefSeq" id="WP_263126696.1">
    <property type="nucleotide sequence ID" value="NZ_CP106753.1"/>
</dbReference>
<protein>
    <submittedName>
        <fullName evidence="2">Uncharacterized protein</fullName>
    </submittedName>
</protein>
<organism evidence="2 3">
    <name type="scientific">Chitiniphilus purpureus</name>
    <dbReference type="NCBI Taxonomy" id="2981137"/>
    <lineage>
        <taxon>Bacteria</taxon>
        <taxon>Pseudomonadati</taxon>
        <taxon>Pseudomonadota</taxon>
        <taxon>Betaproteobacteria</taxon>
        <taxon>Neisseriales</taxon>
        <taxon>Chitinibacteraceae</taxon>
        <taxon>Chitiniphilus</taxon>
    </lineage>
</organism>
<dbReference type="Proteomes" id="UP001061302">
    <property type="component" value="Chromosome"/>
</dbReference>
<evidence type="ECO:0000256" key="1">
    <source>
        <dbReference type="SAM" id="Phobius"/>
    </source>
</evidence>
<feature type="transmembrane region" description="Helical" evidence="1">
    <location>
        <begin position="27"/>
        <end position="47"/>
    </location>
</feature>
<evidence type="ECO:0000313" key="3">
    <source>
        <dbReference type="Proteomes" id="UP001061302"/>
    </source>
</evidence>
<proteinExistence type="predicted"/>
<keyword evidence="1" id="KW-0812">Transmembrane</keyword>
<keyword evidence="1" id="KW-1133">Transmembrane helix</keyword>
<feature type="transmembrane region" description="Helical" evidence="1">
    <location>
        <begin position="54"/>
        <end position="72"/>
    </location>
</feature>
<sequence length="157" mass="16910">MKTTAALSLCLLLAGLGFWLEGGLPAWAAVPIVSGLAGCMAVALIVPGSFRQRAVWGAASLVLFAITFSSGARSFDGAFNACIEQGEDIRILLKNYREETGHYPERLGELKQSIPCGRIARPTLLEYERSKAGYVIVFGDGLVEYTATESDGFMEKK</sequence>